<dbReference type="PROSITE" id="PS50206">
    <property type="entry name" value="RHODANESE_3"/>
    <property type="match status" value="1"/>
</dbReference>
<reference evidence="2" key="3">
    <citation type="submission" date="2025-09" db="UniProtKB">
        <authorList>
            <consortium name="Ensembl"/>
        </authorList>
    </citation>
    <scope>IDENTIFICATION</scope>
</reference>
<reference evidence="2" key="2">
    <citation type="submission" date="2025-08" db="UniProtKB">
        <authorList>
            <consortium name="Ensembl"/>
        </authorList>
    </citation>
    <scope>IDENTIFICATION</scope>
</reference>
<dbReference type="Pfam" id="PF00581">
    <property type="entry name" value="Rhodanese"/>
    <property type="match status" value="1"/>
</dbReference>
<dbReference type="FunCoup" id="H2YKH0">
    <property type="interactions" value="18"/>
</dbReference>
<dbReference type="PANTHER" id="PTHR44086:SF10">
    <property type="entry name" value="THIOSULFATE SULFURTRANSFERASE_RHODANESE-LIKE DOMAIN-CONTAINING PROTEIN 3"/>
    <property type="match status" value="1"/>
</dbReference>
<dbReference type="OMA" id="WTEWSTM"/>
<reference evidence="3" key="1">
    <citation type="submission" date="2003-08" db="EMBL/GenBank/DDBJ databases">
        <authorList>
            <person name="Birren B."/>
            <person name="Nusbaum C."/>
            <person name="Abebe A."/>
            <person name="Abouelleil A."/>
            <person name="Adekoya E."/>
            <person name="Ait-zahra M."/>
            <person name="Allen N."/>
            <person name="Allen T."/>
            <person name="An P."/>
            <person name="Anderson M."/>
            <person name="Anderson S."/>
            <person name="Arachchi H."/>
            <person name="Armbruster J."/>
            <person name="Bachantsang P."/>
            <person name="Baldwin J."/>
            <person name="Barry A."/>
            <person name="Bayul T."/>
            <person name="Blitshsteyn B."/>
            <person name="Bloom T."/>
            <person name="Blye J."/>
            <person name="Boguslavskiy L."/>
            <person name="Borowsky M."/>
            <person name="Boukhgalter B."/>
            <person name="Brunache A."/>
            <person name="Butler J."/>
            <person name="Calixte N."/>
            <person name="Calvo S."/>
            <person name="Camarata J."/>
            <person name="Campo K."/>
            <person name="Chang J."/>
            <person name="Cheshatsang Y."/>
            <person name="Citroen M."/>
            <person name="Collymore A."/>
            <person name="Considine T."/>
            <person name="Cook A."/>
            <person name="Cooke P."/>
            <person name="Corum B."/>
            <person name="Cuomo C."/>
            <person name="David R."/>
            <person name="Dawoe T."/>
            <person name="Degray S."/>
            <person name="Dodge S."/>
            <person name="Dooley K."/>
            <person name="Dorje P."/>
            <person name="Dorjee K."/>
            <person name="Dorris L."/>
            <person name="Duffey N."/>
            <person name="Dupes A."/>
            <person name="Elkins T."/>
            <person name="Engels R."/>
            <person name="Erickson J."/>
            <person name="Farina A."/>
            <person name="Faro S."/>
            <person name="Ferreira P."/>
            <person name="Fischer H."/>
            <person name="Fitzgerald M."/>
            <person name="Foley K."/>
            <person name="Gage D."/>
            <person name="Galagan J."/>
            <person name="Gearin G."/>
            <person name="Gnerre S."/>
            <person name="Gnirke A."/>
            <person name="Goyette A."/>
            <person name="Graham J."/>
            <person name="Grandbois E."/>
            <person name="Gyaltsen K."/>
            <person name="Hafez N."/>
            <person name="Hagopian D."/>
            <person name="Hagos B."/>
            <person name="Hall J."/>
            <person name="Hatcher B."/>
            <person name="Heller A."/>
            <person name="Higgins H."/>
            <person name="Honan T."/>
            <person name="Horn A."/>
            <person name="Houde N."/>
            <person name="Hughes L."/>
            <person name="Hulme W."/>
            <person name="Husby E."/>
            <person name="Iliev I."/>
            <person name="Jaffe D."/>
            <person name="Jones C."/>
            <person name="Kamal M."/>
            <person name="Kamat A."/>
            <person name="Kamvysselis M."/>
            <person name="Karlsson E."/>
            <person name="Kells C."/>
            <person name="Kieu A."/>
            <person name="Kisner P."/>
            <person name="Kodira C."/>
            <person name="Kulbokas E."/>
            <person name="Labutti K."/>
            <person name="Lama D."/>
            <person name="Landers T."/>
            <person name="Leger J."/>
            <person name="Levine S."/>
            <person name="Lewis D."/>
            <person name="Lewis T."/>
            <person name="Lindblad-toh K."/>
            <person name="Liu X."/>
            <person name="Lokyitsang T."/>
            <person name="Lokyitsang Y."/>
            <person name="Lucien O."/>
            <person name="Lui A."/>
            <person name="Ma L.J."/>
            <person name="Mabbitt R."/>
            <person name="Macdonald J."/>
            <person name="Maclean C."/>
            <person name="Major J."/>
            <person name="Manning J."/>
            <person name="Marabella R."/>
            <person name="Maru K."/>
            <person name="Matthews C."/>
            <person name="Mauceli E."/>
            <person name="Mccarthy M."/>
            <person name="Mcdonough S."/>
            <person name="Mcghee T."/>
            <person name="Meldrim J."/>
            <person name="Meneus L."/>
            <person name="Mesirov J."/>
            <person name="Mihalev A."/>
            <person name="Mihova T."/>
            <person name="Mikkelsen T."/>
            <person name="Mlenga V."/>
            <person name="Moru K."/>
            <person name="Mozes J."/>
            <person name="Mulrain L."/>
            <person name="Munson G."/>
            <person name="Naylor J."/>
            <person name="Newes C."/>
            <person name="Nguyen C."/>
            <person name="Nguyen N."/>
            <person name="Nguyen T."/>
            <person name="Nicol R."/>
            <person name="Nielsen C."/>
            <person name="Nizzari M."/>
            <person name="Norbu C."/>
            <person name="Norbu N."/>
            <person name="O'donnell P."/>
            <person name="Okoawo O."/>
            <person name="O'leary S."/>
            <person name="Omotosho B."/>
            <person name="O'neill K."/>
            <person name="Osman S."/>
            <person name="Parker S."/>
            <person name="Perrin D."/>
            <person name="Phunkhang P."/>
            <person name="Piqani B."/>
            <person name="Purcell S."/>
            <person name="Rachupka T."/>
            <person name="Ramasamy U."/>
            <person name="Rameau R."/>
            <person name="Ray V."/>
            <person name="Raymond C."/>
            <person name="Retta R."/>
            <person name="Richardson S."/>
            <person name="Rise C."/>
            <person name="Rodriguez J."/>
            <person name="Rogers J."/>
            <person name="Rogov P."/>
            <person name="Rutman M."/>
            <person name="Schupbach R."/>
            <person name="Seaman C."/>
            <person name="Settipalli S."/>
            <person name="Sharpe T."/>
            <person name="Sheridan J."/>
            <person name="Sherpa N."/>
            <person name="Shi J."/>
            <person name="Smirnov S."/>
            <person name="Smith C."/>
            <person name="Sougnez C."/>
            <person name="Spencer B."/>
            <person name="Stalker J."/>
            <person name="Stange-thomann N."/>
            <person name="Stavropoulos S."/>
            <person name="Stetson K."/>
            <person name="Stone C."/>
            <person name="Stone S."/>
            <person name="Stubbs M."/>
            <person name="Talamas J."/>
            <person name="Tchuinga P."/>
            <person name="Tenzing P."/>
            <person name="Tesfaye S."/>
            <person name="Theodore J."/>
            <person name="Thoulutsang Y."/>
            <person name="Topham K."/>
            <person name="Towey S."/>
            <person name="Tsamla T."/>
            <person name="Tsomo N."/>
            <person name="Vallee D."/>
            <person name="Vassiliev H."/>
            <person name="Venkataraman V."/>
            <person name="Vinson J."/>
            <person name="Vo A."/>
            <person name="Wade C."/>
            <person name="Wang S."/>
            <person name="Wangchuk T."/>
            <person name="Wangdi T."/>
            <person name="Whittaker C."/>
            <person name="Wilkinson J."/>
            <person name="Wu Y."/>
            <person name="Wyman D."/>
            <person name="Yadav S."/>
            <person name="Yang S."/>
            <person name="Yang X."/>
            <person name="Yeager S."/>
            <person name="Yee E."/>
            <person name="Young G."/>
            <person name="Zainoun J."/>
            <person name="Zembeck L."/>
            <person name="Zimmer A."/>
            <person name="Zody M."/>
            <person name="Lander E."/>
        </authorList>
    </citation>
    <scope>NUCLEOTIDE SEQUENCE [LARGE SCALE GENOMIC DNA]</scope>
</reference>
<keyword evidence="3" id="KW-1185">Reference proteome</keyword>
<dbReference type="InParanoid" id="H2YKH0"/>
<dbReference type="Proteomes" id="UP000007875">
    <property type="component" value="Unassembled WGS sequence"/>
</dbReference>
<dbReference type="GeneTree" id="ENSGT00940000174307"/>
<organism evidence="2 3">
    <name type="scientific">Ciona savignyi</name>
    <name type="common">Pacific transparent sea squirt</name>
    <dbReference type="NCBI Taxonomy" id="51511"/>
    <lineage>
        <taxon>Eukaryota</taxon>
        <taxon>Metazoa</taxon>
        <taxon>Chordata</taxon>
        <taxon>Tunicata</taxon>
        <taxon>Ascidiacea</taxon>
        <taxon>Phlebobranchia</taxon>
        <taxon>Cionidae</taxon>
        <taxon>Ciona</taxon>
    </lineage>
</organism>
<dbReference type="eggNOG" id="KOG1530">
    <property type="taxonomic scope" value="Eukaryota"/>
</dbReference>
<sequence length="190" mass="21453">MARYIRQATSLSNMLSRQALRSHNFTTAQYTCGIPEPKISMLKVDHKLLSYSAGNTLLTQQRQMSKKSFQVELSPDKVVSDTEILDALKHPDFYVVDVRGHKEITEDGKLSAKRWVNIPYDELESALTLSEIDFKKKYGSEKPDKATNIVFHCKGGGRSTIALNTAHKLGYHKSKHFPAGWNGMKKILNV</sequence>
<dbReference type="STRING" id="51511.ENSCSAVP00000005822"/>
<dbReference type="InterPro" id="IPR001763">
    <property type="entry name" value="Rhodanese-like_dom"/>
</dbReference>
<name>H2YKH0_CIOSA</name>
<dbReference type="SMART" id="SM00450">
    <property type="entry name" value="RHOD"/>
    <property type="match status" value="1"/>
</dbReference>
<feature type="domain" description="Rhodanese" evidence="1">
    <location>
        <begin position="89"/>
        <end position="189"/>
    </location>
</feature>
<dbReference type="Gene3D" id="3.40.250.10">
    <property type="entry name" value="Rhodanese-like domain"/>
    <property type="match status" value="1"/>
</dbReference>
<evidence type="ECO:0000313" key="3">
    <source>
        <dbReference type="Proteomes" id="UP000007875"/>
    </source>
</evidence>
<accession>H2YKH0</accession>
<dbReference type="InterPro" id="IPR036873">
    <property type="entry name" value="Rhodanese-like_dom_sf"/>
</dbReference>
<evidence type="ECO:0000313" key="2">
    <source>
        <dbReference type="Ensembl" id="ENSCSAVP00000005822.1"/>
    </source>
</evidence>
<dbReference type="AlphaFoldDB" id="H2YKH0"/>
<evidence type="ECO:0000259" key="1">
    <source>
        <dbReference type="PROSITE" id="PS50206"/>
    </source>
</evidence>
<protein>
    <recommendedName>
        <fullName evidence="1">Rhodanese domain-containing protein</fullName>
    </recommendedName>
</protein>
<dbReference type="HOGENOM" id="CLU_1427533_0_0_1"/>
<dbReference type="Ensembl" id="ENSCSAVT00000005897.1">
    <property type="protein sequence ID" value="ENSCSAVP00000005822.1"/>
    <property type="gene ID" value="ENSCSAVG00000003471.1"/>
</dbReference>
<dbReference type="SUPFAM" id="SSF52821">
    <property type="entry name" value="Rhodanese/Cell cycle control phosphatase"/>
    <property type="match status" value="1"/>
</dbReference>
<dbReference type="PANTHER" id="PTHR44086">
    <property type="entry name" value="THIOSULFATE SULFURTRANSFERASE RDL2, MITOCHONDRIAL-RELATED"/>
    <property type="match status" value="1"/>
</dbReference>
<proteinExistence type="predicted"/>